<reference evidence="1 2" key="1">
    <citation type="submission" date="2024-07" db="EMBL/GenBank/DDBJ databases">
        <title>Section-level genome sequencing and comparative genomics of Aspergillus sections Usti and Cavernicolus.</title>
        <authorList>
            <consortium name="Lawrence Berkeley National Laboratory"/>
            <person name="Nybo J.L."/>
            <person name="Vesth T.C."/>
            <person name="Theobald S."/>
            <person name="Frisvad J.C."/>
            <person name="Larsen T.O."/>
            <person name="Kjaerboelling I."/>
            <person name="Rothschild-Mancinelli K."/>
            <person name="Lyhne E.K."/>
            <person name="Kogle M.E."/>
            <person name="Barry K."/>
            <person name="Clum A."/>
            <person name="Na H."/>
            <person name="Ledsgaard L."/>
            <person name="Lin J."/>
            <person name="Lipzen A."/>
            <person name="Kuo A."/>
            <person name="Riley R."/>
            <person name="Mondo S."/>
            <person name="Labutti K."/>
            <person name="Haridas S."/>
            <person name="Pangalinan J."/>
            <person name="Salamov A.A."/>
            <person name="Simmons B.A."/>
            <person name="Magnuson J.K."/>
            <person name="Chen J."/>
            <person name="Drula E."/>
            <person name="Henrissat B."/>
            <person name="Wiebenga A."/>
            <person name="Lubbers R.J."/>
            <person name="Gomes A.C."/>
            <person name="Macurrencykelacurrency M.R."/>
            <person name="Stajich J."/>
            <person name="Grigoriev I.V."/>
            <person name="Mortensen U.H."/>
            <person name="De Vries R.P."/>
            <person name="Baker S.E."/>
            <person name="Andersen M.R."/>
        </authorList>
    </citation>
    <scope>NUCLEOTIDE SEQUENCE [LARGE SCALE GENOMIC DNA]</scope>
    <source>
        <strain evidence="1 2">CBS 449.75</strain>
    </source>
</reference>
<keyword evidence="2" id="KW-1185">Reference proteome</keyword>
<dbReference type="GeneID" id="98143410"/>
<sequence>MATAMVVAETSRPTSPEYERNLRSRYLLTWKYLCNDCPEEHCADEPMLRLRVHMIEAGELPLNLIKIEVSEFPGSKEVLPYGTDKGLS</sequence>
<gene>
    <name evidence="1" type="ORF">BJX67DRAFT_345216</name>
</gene>
<accession>A0ABR4M0M8</accession>
<proteinExistence type="predicted"/>
<comment type="caution">
    <text evidence="1">The sequence shown here is derived from an EMBL/GenBank/DDBJ whole genome shotgun (WGS) entry which is preliminary data.</text>
</comment>
<organism evidence="1 2">
    <name type="scientific">Aspergillus lucknowensis</name>
    <dbReference type="NCBI Taxonomy" id="176173"/>
    <lineage>
        <taxon>Eukaryota</taxon>
        <taxon>Fungi</taxon>
        <taxon>Dikarya</taxon>
        <taxon>Ascomycota</taxon>
        <taxon>Pezizomycotina</taxon>
        <taxon>Eurotiomycetes</taxon>
        <taxon>Eurotiomycetidae</taxon>
        <taxon>Eurotiales</taxon>
        <taxon>Aspergillaceae</taxon>
        <taxon>Aspergillus</taxon>
        <taxon>Aspergillus subgen. Nidulantes</taxon>
    </lineage>
</organism>
<dbReference type="RefSeq" id="XP_070889298.1">
    <property type="nucleotide sequence ID" value="XM_071028338.1"/>
</dbReference>
<dbReference type="Proteomes" id="UP001610432">
    <property type="component" value="Unassembled WGS sequence"/>
</dbReference>
<evidence type="ECO:0000313" key="2">
    <source>
        <dbReference type="Proteomes" id="UP001610432"/>
    </source>
</evidence>
<name>A0ABR4M0M8_9EURO</name>
<protein>
    <submittedName>
        <fullName evidence="1">Uncharacterized protein</fullName>
    </submittedName>
</protein>
<dbReference type="EMBL" id="JBFXLQ010000006">
    <property type="protein sequence ID" value="KAL2870319.1"/>
    <property type="molecule type" value="Genomic_DNA"/>
</dbReference>
<evidence type="ECO:0000313" key="1">
    <source>
        <dbReference type="EMBL" id="KAL2870319.1"/>
    </source>
</evidence>